<dbReference type="Proteomes" id="UP001159427">
    <property type="component" value="Unassembled WGS sequence"/>
</dbReference>
<protein>
    <recommendedName>
        <fullName evidence="3">Choloylglycine hydrolase/NAAA C-terminal domain-containing protein</fullName>
    </recommendedName>
</protein>
<accession>A0ABN8QV69</accession>
<proteinExistence type="inferred from homology"/>
<dbReference type="SUPFAM" id="SSF56235">
    <property type="entry name" value="N-terminal nucleophile aminohydrolases (Ntn hydrolases)"/>
    <property type="match status" value="1"/>
</dbReference>
<evidence type="ECO:0000313" key="5">
    <source>
        <dbReference type="Proteomes" id="UP001159427"/>
    </source>
</evidence>
<reference evidence="4 5" key="1">
    <citation type="submission" date="2022-05" db="EMBL/GenBank/DDBJ databases">
        <authorList>
            <consortium name="Genoscope - CEA"/>
            <person name="William W."/>
        </authorList>
    </citation>
    <scope>NUCLEOTIDE SEQUENCE [LARGE SCALE GENOMIC DNA]</scope>
</reference>
<dbReference type="Gene3D" id="3.60.60.10">
    <property type="entry name" value="Penicillin V Acylase, Chain A"/>
    <property type="match status" value="1"/>
</dbReference>
<dbReference type="PANTHER" id="PTHR35527">
    <property type="entry name" value="CHOLOYLGLYCINE HYDROLASE"/>
    <property type="match status" value="1"/>
</dbReference>
<sequence length="155" mass="17416">MINLRNYVKLNNTAHEPLHLSGDVFTPLGQGRGLLGTRIDLTSPSRLVRAATLTHFADPVKTRDEAVNLAIHILNTVDVPHGVTSEDYTNWVVAKDLTHKALYYRTYNDLTVRVIYLDKVQPQGKKLKLWLSTPVRGFKDTTDELKTVNGGHTEL</sequence>
<evidence type="ECO:0000256" key="1">
    <source>
        <dbReference type="ARBA" id="ARBA00006625"/>
    </source>
</evidence>
<dbReference type="PANTHER" id="PTHR35527:SF2">
    <property type="entry name" value="HYDROLASE"/>
    <property type="match status" value="1"/>
</dbReference>
<gene>
    <name evidence="4" type="ORF">PEVE_00007626</name>
</gene>
<dbReference type="InterPro" id="IPR029055">
    <property type="entry name" value="Ntn_hydrolases_N"/>
</dbReference>
<dbReference type="EMBL" id="CALNXI010001507">
    <property type="protein sequence ID" value="CAH3170934.1"/>
    <property type="molecule type" value="Genomic_DNA"/>
</dbReference>
<evidence type="ECO:0000313" key="4">
    <source>
        <dbReference type="EMBL" id="CAH3170934.1"/>
    </source>
</evidence>
<comment type="similarity">
    <text evidence="1">Belongs to the peptidase C59 family.</text>
</comment>
<dbReference type="Pfam" id="PF02275">
    <property type="entry name" value="CBAH"/>
    <property type="match status" value="1"/>
</dbReference>
<feature type="domain" description="Choloylglycine hydrolase/NAAA C-terminal" evidence="3">
    <location>
        <begin position="2"/>
        <end position="120"/>
    </location>
</feature>
<keyword evidence="2" id="KW-0378">Hydrolase</keyword>
<dbReference type="InterPro" id="IPR029132">
    <property type="entry name" value="CBAH/NAAA_C"/>
</dbReference>
<name>A0ABN8QV69_9CNID</name>
<keyword evidence="5" id="KW-1185">Reference proteome</keyword>
<comment type="caution">
    <text evidence="4">The sequence shown here is derived from an EMBL/GenBank/DDBJ whole genome shotgun (WGS) entry which is preliminary data.</text>
</comment>
<dbReference type="InterPro" id="IPR052193">
    <property type="entry name" value="Peptidase_C59"/>
</dbReference>
<organism evidence="4 5">
    <name type="scientific">Porites evermanni</name>
    <dbReference type="NCBI Taxonomy" id="104178"/>
    <lineage>
        <taxon>Eukaryota</taxon>
        <taxon>Metazoa</taxon>
        <taxon>Cnidaria</taxon>
        <taxon>Anthozoa</taxon>
        <taxon>Hexacorallia</taxon>
        <taxon>Scleractinia</taxon>
        <taxon>Fungiina</taxon>
        <taxon>Poritidae</taxon>
        <taxon>Porites</taxon>
    </lineage>
</organism>
<evidence type="ECO:0000259" key="3">
    <source>
        <dbReference type="Pfam" id="PF02275"/>
    </source>
</evidence>
<evidence type="ECO:0000256" key="2">
    <source>
        <dbReference type="ARBA" id="ARBA00022801"/>
    </source>
</evidence>